<dbReference type="GO" id="GO:0032050">
    <property type="term" value="F:clathrin heavy chain binding"/>
    <property type="evidence" value="ECO:0007669"/>
    <property type="project" value="TreeGrafter"/>
</dbReference>
<dbReference type="GO" id="GO:0005545">
    <property type="term" value="F:1-phosphatidylinositol binding"/>
    <property type="evidence" value="ECO:0007669"/>
    <property type="project" value="InterPro"/>
</dbReference>
<feature type="domain" description="ENTH" evidence="5">
    <location>
        <begin position="1"/>
        <end position="126"/>
    </location>
</feature>
<feature type="region of interest" description="Disordered" evidence="3">
    <location>
        <begin position="463"/>
        <end position="509"/>
    </location>
</feature>
<feature type="region of interest" description="Disordered" evidence="3">
    <location>
        <begin position="138"/>
        <end position="173"/>
    </location>
</feature>
<dbReference type="AlphaFoldDB" id="A0A5M3MIQ1"/>
<dbReference type="GO" id="GO:0005905">
    <property type="term" value="C:clathrin-coated pit"/>
    <property type="evidence" value="ECO:0007669"/>
    <property type="project" value="TreeGrafter"/>
</dbReference>
<dbReference type="GO" id="GO:0005546">
    <property type="term" value="F:phosphatidylinositol-4,5-bisphosphate binding"/>
    <property type="evidence" value="ECO:0007669"/>
    <property type="project" value="TreeGrafter"/>
</dbReference>
<dbReference type="FunFam" id="1.20.58.150:FF:000004">
    <property type="entry name" value="ENTH domain protein"/>
    <property type="match status" value="1"/>
</dbReference>
<sequence length="973" mass="102096">MSSFDKIVKLACKPKAAPPKAKYLDPIIAATWSEEGAVHDVCKALVPRLREPNAIIAFKALLVLHTMIRNGSTDNVLSYLCSSEVLRLRNVSTGNWDGYAAPQNMQNYALYLDTRIRAYRELKHDAIRVQAESNRDMRLNNSLEEDGAHSGGSKSSLAKARAEPKTPQRSKTMVGRKLRIMTVEKGLLRETKIVQKMIDALIECKFYSDDLEDELTIFALQMLVKDLLILFQAGNEGVINVLEHYFEMSKVDAKDALQIYRQFCNQAERVVEFLGVAKKLQNLLHVPIPNLKHAPVSLAGALEEYLNDPNFEQNRIEYKANREAAEKNGKAGKTGLTPKPQESATSTSSAPAEPGPSSDVPPVPKVETNNAVVDFFNSIDEQQPTMFNPNTGSPTMNYFQQQAAHNPFVARQMTGAPFPPQQTGAPFIPQQTGFAPQVMHQATGFPGGQPFQQSQFNAFSTPQLRPQAADQPQHRPFSSFVPSQPTGFQGTPQMGGQGPLVPQTTGGNPFRQTVLMPQMTGMAAFNTGAPGGMPSFPSQPQQPPAFSVTGNQPFGQPQPMGQNQSAFTGGMSNGAFGQPNGARTDVPTRPGSAPLTSMSSAQPSGMSPPMAQPVKTHTTGSRNPFGVPIEPPPPMPKPPTLLELSMGAGNTSNSSSQSTNASSPPPQLPQQTGGTFGGSFGSSFGNSFGQPQQPQPTGALNSLNGAFQSSNTAGGSTMSNVASSFAKKPEENKNDLASLSAFGSPFPGAQSNATGTTNSTFSDSLFSSSLGPQPTGSTFTSSAPSISVSSPGGANGALKPQTTGFAPLKAFKPSSSFGASLLESLPPIPQSAPTTPDVTGKPAESSPSPAPGSASGPGSFAGGLGTQPTGFASGSDFSKTMLGTGLRPQMTGGPNPFRATMFATSPSTGTGAGASTGAFGANGTTSLGLPSMSGFGGGSQPQFPSMTGFGAGSFGQQQQSQQQSQQQQNGSLI</sequence>
<keyword evidence="7" id="KW-1185">Reference proteome</keyword>
<evidence type="ECO:0000313" key="6">
    <source>
        <dbReference type="EMBL" id="EIW79092.1"/>
    </source>
</evidence>
<dbReference type="InterPro" id="IPR008942">
    <property type="entry name" value="ENTH_VHS"/>
</dbReference>
<feature type="domain" description="Ig-like" evidence="4">
    <location>
        <begin position="1"/>
        <end position="92"/>
    </location>
</feature>
<dbReference type="GeneID" id="19198633"/>
<feature type="compositionally biased region" description="Polar residues" evidence="3">
    <location>
        <begin position="594"/>
        <end position="605"/>
    </location>
</feature>
<dbReference type="EMBL" id="JH711581">
    <property type="protein sequence ID" value="EIW79092.1"/>
    <property type="molecule type" value="Genomic_DNA"/>
</dbReference>
<dbReference type="InterPro" id="IPR013809">
    <property type="entry name" value="ENTH"/>
</dbReference>
<gene>
    <name evidence="6" type="ORF">CONPUDRAFT_107189</name>
</gene>
<dbReference type="FunFam" id="1.25.40.90:FF:000036">
    <property type="entry name" value="Unplaced genomic scaffold supercont1.4, whole genome shotgun sequence"/>
    <property type="match status" value="1"/>
</dbReference>
<dbReference type="InterPro" id="IPR011417">
    <property type="entry name" value="ANTH_dom"/>
</dbReference>
<dbReference type="Proteomes" id="UP000053558">
    <property type="component" value="Unassembled WGS sequence"/>
</dbReference>
<keyword evidence="2" id="KW-0963">Cytoplasm</keyword>
<dbReference type="KEGG" id="cput:CONPUDRAFT_107189"/>
<evidence type="ECO:0000313" key="7">
    <source>
        <dbReference type="Proteomes" id="UP000053558"/>
    </source>
</evidence>
<accession>A0A5M3MIQ1</accession>
<dbReference type="InterPro" id="IPR007110">
    <property type="entry name" value="Ig-like_dom"/>
</dbReference>
<comment type="caution">
    <text evidence="6">The sequence shown here is derived from an EMBL/GenBank/DDBJ whole genome shotgun (WGS) entry which is preliminary data.</text>
</comment>
<dbReference type="GO" id="GO:0072583">
    <property type="term" value="P:clathrin-dependent endocytosis"/>
    <property type="evidence" value="ECO:0007669"/>
    <property type="project" value="InterPro"/>
</dbReference>
<dbReference type="SUPFAM" id="SSF89009">
    <property type="entry name" value="GAT-like domain"/>
    <property type="match status" value="1"/>
</dbReference>
<feature type="compositionally biased region" description="Low complexity" evidence="3">
    <location>
        <begin position="681"/>
        <end position="692"/>
    </location>
</feature>
<dbReference type="GO" id="GO:0030136">
    <property type="term" value="C:clathrin-coated vesicle"/>
    <property type="evidence" value="ECO:0007669"/>
    <property type="project" value="InterPro"/>
</dbReference>
<feature type="region of interest" description="Disordered" evidence="3">
    <location>
        <begin position="324"/>
        <end position="365"/>
    </location>
</feature>
<name>A0A5M3MIQ1_CONPW</name>
<proteinExistence type="predicted"/>
<dbReference type="OrthoDB" id="44015at2759"/>
<feature type="compositionally biased region" description="Polar residues" evidence="3">
    <location>
        <begin position="866"/>
        <end position="878"/>
    </location>
</feature>
<evidence type="ECO:0000259" key="5">
    <source>
        <dbReference type="PROSITE" id="PS50942"/>
    </source>
</evidence>
<feature type="compositionally biased region" description="Low complexity" evidence="3">
    <location>
        <begin position="842"/>
        <end position="858"/>
    </location>
</feature>
<feature type="compositionally biased region" description="Low complexity" evidence="3">
    <location>
        <begin position="756"/>
        <end position="770"/>
    </location>
</feature>
<dbReference type="Gene3D" id="1.20.58.150">
    <property type="entry name" value="ANTH domain"/>
    <property type="match status" value="1"/>
</dbReference>
<feature type="region of interest" description="Disordered" evidence="3">
    <location>
        <begin position="554"/>
        <end position="973"/>
    </location>
</feature>
<dbReference type="RefSeq" id="XP_007770816.1">
    <property type="nucleotide sequence ID" value="XM_007772626.1"/>
</dbReference>
<feature type="compositionally biased region" description="Polar residues" evidence="3">
    <location>
        <begin position="554"/>
        <end position="567"/>
    </location>
</feature>
<dbReference type="PANTHER" id="PTHR22951:SF5">
    <property type="entry name" value="PHOSPHATIDYLINOSITOL-BINDING CLATHRIN ASSEMBLY PROTEIN LAP"/>
    <property type="match status" value="1"/>
</dbReference>
<dbReference type="CDD" id="cd16988">
    <property type="entry name" value="ANTH_N_YAP180"/>
    <property type="match status" value="1"/>
</dbReference>
<dbReference type="GO" id="GO:0048268">
    <property type="term" value="P:clathrin coat assembly"/>
    <property type="evidence" value="ECO:0007669"/>
    <property type="project" value="InterPro"/>
</dbReference>
<dbReference type="Pfam" id="PF07651">
    <property type="entry name" value="ANTH"/>
    <property type="match status" value="1"/>
</dbReference>
<feature type="compositionally biased region" description="Low complexity" evidence="3">
    <location>
        <begin position="777"/>
        <end position="792"/>
    </location>
</feature>
<reference evidence="7" key="1">
    <citation type="journal article" date="2012" name="Science">
        <title>The Paleozoic origin of enzymatic lignin decomposition reconstructed from 31 fungal genomes.</title>
        <authorList>
            <person name="Floudas D."/>
            <person name="Binder M."/>
            <person name="Riley R."/>
            <person name="Barry K."/>
            <person name="Blanchette R.A."/>
            <person name="Henrissat B."/>
            <person name="Martinez A.T."/>
            <person name="Otillar R."/>
            <person name="Spatafora J.W."/>
            <person name="Yadav J.S."/>
            <person name="Aerts A."/>
            <person name="Benoit I."/>
            <person name="Boyd A."/>
            <person name="Carlson A."/>
            <person name="Copeland A."/>
            <person name="Coutinho P.M."/>
            <person name="de Vries R.P."/>
            <person name="Ferreira P."/>
            <person name="Findley K."/>
            <person name="Foster B."/>
            <person name="Gaskell J."/>
            <person name="Glotzer D."/>
            <person name="Gorecki P."/>
            <person name="Heitman J."/>
            <person name="Hesse C."/>
            <person name="Hori C."/>
            <person name="Igarashi K."/>
            <person name="Jurgens J.A."/>
            <person name="Kallen N."/>
            <person name="Kersten P."/>
            <person name="Kohler A."/>
            <person name="Kuees U."/>
            <person name="Kumar T.K.A."/>
            <person name="Kuo A."/>
            <person name="LaButti K."/>
            <person name="Larrondo L.F."/>
            <person name="Lindquist E."/>
            <person name="Ling A."/>
            <person name="Lombard V."/>
            <person name="Lucas S."/>
            <person name="Lundell T."/>
            <person name="Martin R."/>
            <person name="McLaughlin D.J."/>
            <person name="Morgenstern I."/>
            <person name="Morin E."/>
            <person name="Murat C."/>
            <person name="Nagy L.G."/>
            <person name="Nolan M."/>
            <person name="Ohm R.A."/>
            <person name="Patyshakuliyeva A."/>
            <person name="Rokas A."/>
            <person name="Ruiz-Duenas F.J."/>
            <person name="Sabat G."/>
            <person name="Salamov A."/>
            <person name="Samejima M."/>
            <person name="Schmutz J."/>
            <person name="Slot J.C."/>
            <person name="St John F."/>
            <person name="Stenlid J."/>
            <person name="Sun H."/>
            <person name="Sun S."/>
            <person name="Syed K."/>
            <person name="Tsang A."/>
            <person name="Wiebenga A."/>
            <person name="Young D."/>
            <person name="Pisabarro A."/>
            <person name="Eastwood D.C."/>
            <person name="Martin F."/>
            <person name="Cullen D."/>
            <person name="Grigoriev I.V."/>
            <person name="Hibbett D.S."/>
        </authorList>
    </citation>
    <scope>NUCLEOTIDE SEQUENCE [LARGE SCALE GENOMIC DNA]</scope>
    <source>
        <strain evidence="7">RWD-64-598 SS2</strain>
    </source>
</reference>
<feature type="compositionally biased region" description="Polar residues" evidence="3">
    <location>
        <begin position="480"/>
        <end position="492"/>
    </location>
</feature>
<dbReference type="InterPro" id="IPR045192">
    <property type="entry name" value="AP180-like"/>
</dbReference>
<dbReference type="SMART" id="SM00273">
    <property type="entry name" value="ENTH"/>
    <property type="match status" value="1"/>
</dbReference>
<evidence type="ECO:0000256" key="1">
    <source>
        <dbReference type="ARBA" id="ARBA00004496"/>
    </source>
</evidence>
<feature type="compositionally biased region" description="Low complexity" evidence="3">
    <location>
        <begin position="903"/>
        <end position="926"/>
    </location>
</feature>
<dbReference type="PROSITE" id="PS50942">
    <property type="entry name" value="ENTH"/>
    <property type="match status" value="1"/>
</dbReference>
<feature type="compositionally biased region" description="Low complexity" evidence="3">
    <location>
        <begin position="647"/>
        <end position="662"/>
    </location>
</feature>
<dbReference type="SUPFAM" id="SSF48464">
    <property type="entry name" value="ENTH/VHS domain"/>
    <property type="match status" value="1"/>
</dbReference>
<feature type="compositionally biased region" description="Low complexity" evidence="3">
    <location>
        <begin position="956"/>
        <end position="973"/>
    </location>
</feature>
<evidence type="ECO:0000259" key="4">
    <source>
        <dbReference type="PROSITE" id="PS50835"/>
    </source>
</evidence>
<dbReference type="GO" id="GO:0000149">
    <property type="term" value="F:SNARE binding"/>
    <property type="evidence" value="ECO:0007669"/>
    <property type="project" value="TreeGrafter"/>
</dbReference>
<evidence type="ECO:0000256" key="2">
    <source>
        <dbReference type="ARBA" id="ARBA00022490"/>
    </source>
</evidence>
<dbReference type="GO" id="GO:0006900">
    <property type="term" value="P:vesicle budding from membrane"/>
    <property type="evidence" value="ECO:0007669"/>
    <property type="project" value="TreeGrafter"/>
</dbReference>
<feature type="compositionally biased region" description="Low complexity" evidence="3">
    <location>
        <begin position="342"/>
        <end position="358"/>
    </location>
</feature>
<comment type="subcellular location">
    <subcellularLocation>
        <location evidence="1">Cytoplasm</location>
    </subcellularLocation>
</comment>
<feature type="compositionally biased region" description="Pro residues" evidence="3">
    <location>
        <begin position="629"/>
        <end position="639"/>
    </location>
</feature>
<dbReference type="InterPro" id="IPR014712">
    <property type="entry name" value="ANTH_dom_sf"/>
</dbReference>
<feature type="compositionally biased region" description="Polar residues" evidence="3">
    <location>
        <begin position="695"/>
        <end position="723"/>
    </location>
</feature>
<organism evidence="6 7">
    <name type="scientific">Coniophora puteana (strain RWD-64-598)</name>
    <name type="common">Brown rot fungus</name>
    <dbReference type="NCBI Taxonomy" id="741705"/>
    <lineage>
        <taxon>Eukaryota</taxon>
        <taxon>Fungi</taxon>
        <taxon>Dikarya</taxon>
        <taxon>Basidiomycota</taxon>
        <taxon>Agaricomycotina</taxon>
        <taxon>Agaricomycetes</taxon>
        <taxon>Agaricomycetidae</taxon>
        <taxon>Boletales</taxon>
        <taxon>Coniophorineae</taxon>
        <taxon>Coniophoraceae</taxon>
        <taxon>Coniophora</taxon>
    </lineage>
</organism>
<dbReference type="OMA" id="VPNLKHA"/>
<dbReference type="PANTHER" id="PTHR22951">
    <property type="entry name" value="CLATHRIN ASSEMBLY PROTEIN"/>
    <property type="match status" value="1"/>
</dbReference>
<dbReference type="PROSITE" id="PS50835">
    <property type="entry name" value="IG_LIKE"/>
    <property type="match status" value="1"/>
</dbReference>
<evidence type="ECO:0000256" key="3">
    <source>
        <dbReference type="SAM" id="MobiDB-lite"/>
    </source>
</evidence>
<protein>
    <submittedName>
        <fullName evidence="6">ANTH-domain-containing protein</fullName>
    </submittedName>
</protein>
<dbReference type="Gene3D" id="1.25.40.90">
    <property type="match status" value="1"/>
</dbReference>